<evidence type="ECO:0000313" key="3">
    <source>
        <dbReference type="Proteomes" id="UP000254927"/>
    </source>
</evidence>
<keyword evidence="1" id="KW-0732">Signal</keyword>
<feature type="chain" id="PRO_5016779956" description="Lipoprotein" evidence="1">
    <location>
        <begin position="21"/>
        <end position="162"/>
    </location>
</feature>
<dbReference type="RefSeq" id="WP_074896524.1">
    <property type="nucleotide sequence ID" value="NZ_CP031252.1"/>
</dbReference>
<dbReference type="AlphaFoldDB" id="A0A378TWW0"/>
<evidence type="ECO:0000313" key="2">
    <source>
        <dbReference type="EMBL" id="STZ66660.1"/>
    </source>
</evidence>
<accession>A0A378TWW0</accession>
<name>A0A378TWW0_NEIEL</name>
<protein>
    <recommendedName>
        <fullName evidence="4">Lipoprotein</fullName>
    </recommendedName>
</protein>
<organism evidence="2 3">
    <name type="scientific">Neisseria elongata</name>
    <dbReference type="NCBI Taxonomy" id="495"/>
    <lineage>
        <taxon>Bacteria</taxon>
        <taxon>Pseudomonadati</taxon>
        <taxon>Pseudomonadota</taxon>
        <taxon>Betaproteobacteria</taxon>
        <taxon>Neisseriales</taxon>
        <taxon>Neisseriaceae</taxon>
        <taxon>Neisseria</taxon>
    </lineage>
</organism>
<dbReference type="Proteomes" id="UP000254927">
    <property type="component" value="Unassembled WGS sequence"/>
</dbReference>
<feature type="signal peptide" evidence="1">
    <location>
        <begin position="1"/>
        <end position="20"/>
    </location>
</feature>
<evidence type="ECO:0000256" key="1">
    <source>
        <dbReference type="SAM" id="SignalP"/>
    </source>
</evidence>
<evidence type="ECO:0008006" key="4">
    <source>
        <dbReference type="Google" id="ProtNLM"/>
    </source>
</evidence>
<gene>
    <name evidence="2" type="ORF">NCTC10660_00111</name>
</gene>
<dbReference type="GeneID" id="93351130"/>
<dbReference type="EMBL" id="UGQW01000001">
    <property type="protein sequence ID" value="STZ66660.1"/>
    <property type="molecule type" value="Genomic_DNA"/>
</dbReference>
<proteinExistence type="predicted"/>
<sequence>MMRKILLALCITLAGGSAAAKDGTNWKSISQMGADMVGAATQGVFKTVSETSKSLLRSECALPVVQQDYDKADTLVECLKQPALAGLKEAARAMEQKQGSIDEGGRNVTNLINDTMDGLGIQELKFCTQEERLRYEKGESEKFPECDMEIKGGGGGRFSSFM</sequence>
<reference evidence="2 3" key="1">
    <citation type="submission" date="2018-06" db="EMBL/GenBank/DDBJ databases">
        <authorList>
            <consortium name="Pathogen Informatics"/>
            <person name="Doyle S."/>
        </authorList>
    </citation>
    <scope>NUCLEOTIDE SEQUENCE [LARGE SCALE GENOMIC DNA]</scope>
    <source>
        <strain evidence="2 3">NCTC10660</strain>
    </source>
</reference>